<dbReference type="AGR" id="Xenbase:XB-GENE-961210"/>
<dbReference type="InterPro" id="IPR051483">
    <property type="entry name" value="MAP7_domain-containing"/>
</dbReference>
<feature type="compositionally biased region" description="Basic and acidic residues" evidence="7">
    <location>
        <begin position="574"/>
        <end position="640"/>
    </location>
</feature>
<feature type="coiled-coil region" evidence="6">
    <location>
        <begin position="107"/>
        <end position="197"/>
    </location>
</feature>
<sequence length="754" mass="86382">MFLGFPGTYLSSSASTRETREGVVLFQLEDVSSVMAEKNEVLDKQRENKILILEGPAVSSGHVNSQSKVHEKKVVLNCPLSAMQGQPGKDHATFKSEPHLIMKVDDRQRLARERREEREKLIAARESLWLEKEIRARQHYEKHLEERKKKLEEQRMKEERRRAAVDEKRKLKLEEEKERYEAVVRRTAERNQRLKEKSNRWSWGGTLQSSIDANSSDPDRRSVSTMNLSKHFDPVINKRLSTSSATILNSPDKACQPSLSQRGSNFVSRLLMPTHSYLARSKSTAALSGDTVIPICPRSASCSPLSLQPNKSANLKSSERPKLSITTPEATTRRKATHFAGTNSVEKKEKEIEIYRENAATFNLKTANTALVSKKKFTSQFPVGTPHKSSASSFSVFKPANSIKLGTTHPRPLSPGNVRPLKKEEKKKDECKEHNESSAEQFKAKEPDTAEQENNTEREAGPETLQDSALLPALQSSPIAVRPFAGTTNPEEATRILAEKRRLARVQREREEEERKEKEEIERKKREEFALSKAKERAQQEADSLKWEAERKRKEEEELQEREKLLCQLAEEKEQKEREELEHHRKQKEEAERIRMEREKHFQKEEQERSERKKRLEEIMRRTRRSEGGDKQSNAERNVEMPKPSDNTAIKPVPLQEHECERLQNSTNNSPNGQPLVCSERIIPFPADSTEKQPNENGLNTQNNNFEEIINLPASIKPVKCDSISSEENNIQQIPLKPILAFEEDGTLVSAEVI</sequence>
<feature type="region of interest" description="Disordered" evidence="7">
    <location>
        <begin position="402"/>
        <end position="474"/>
    </location>
</feature>
<reference evidence="8" key="1">
    <citation type="journal article" date="2010" name="Science">
        <title>The genome of the Western clawed frog Xenopus tropicalis.</title>
        <authorList>
            <person name="Hellsten U."/>
            <person name="Harland R.M."/>
            <person name="Gilchrist M.J."/>
            <person name="Hendrix D."/>
            <person name="Jurka J."/>
            <person name="Kapitonov V."/>
            <person name="Ovcharenko I."/>
            <person name="Putnam N.H."/>
            <person name="Shu S."/>
            <person name="Taher L."/>
            <person name="Blitz I.L."/>
            <person name="Blumberg B."/>
            <person name="Dichmann D.S."/>
            <person name="Dubchak I."/>
            <person name="Amaya E."/>
            <person name="Detter J.C."/>
            <person name="Fletcher R."/>
            <person name="Gerhard D.S."/>
            <person name="Goodstein D."/>
            <person name="Graves T."/>
            <person name="Grigoriev I.V."/>
            <person name="Grimwood J."/>
            <person name="Kawashima T."/>
            <person name="Lindquist E."/>
            <person name="Lucas S.M."/>
            <person name="Mead P.E."/>
            <person name="Mitros T."/>
            <person name="Ogino H."/>
            <person name="Ohta Y."/>
            <person name="Poliakov A.V."/>
            <person name="Pollet N."/>
            <person name="Robert J."/>
            <person name="Salamov A."/>
            <person name="Sater A.K."/>
            <person name="Schmutz J."/>
            <person name="Terry A."/>
            <person name="Vize P.D."/>
            <person name="Warren W.C."/>
            <person name="Wells D."/>
            <person name="Wills A."/>
            <person name="Wilson R.K."/>
            <person name="Zimmerman L.B."/>
            <person name="Zorn A.M."/>
            <person name="Grainger R."/>
            <person name="Grammer T."/>
            <person name="Khokha M.K."/>
            <person name="Richardson P.M."/>
            <person name="Rokhsar D.S."/>
        </authorList>
    </citation>
    <scope>NUCLEOTIDE SEQUENCE [LARGE SCALE GENOMIC DNA]</scope>
    <source>
        <strain evidence="8">Nigerian</strain>
    </source>
</reference>
<dbReference type="GeneID" id="100497841"/>
<dbReference type="InterPro" id="IPR008604">
    <property type="entry name" value="MAP7_fam"/>
</dbReference>
<dbReference type="Proteomes" id="UP000008143">
    <property type="component" value="Chromosome 5"/>
</dbReference>
<proteinExistence type="inferred from homology"/>
<comment type="subcellular location">
    <subcellularLocation>
        <location evidence="1">Cytoplasm</location>
        <location evidence="1">Cytoskeleton</location>
    </subcellularLocation>
</comment>
<keyword evidence="9" id="KW-1185">Reference proteome</keyword>
<gene>
    <name evidence="8 10 11" type="primary">map7</name>
</gene>
<dbReference type="GO" id="GO:0000226">
    <property type="term" value="P:microtubule cytoskeleton organization"/>
    <property type="evidence" value="ECO:0000318"/>
    <property type="project" value="GO_Central"/>
</dbReference>
<evidence type="ECO:0000313" key="10">
    <source>
        <dbReference type="RefSeq" id="XP_012819217.1"/>
    </source>
</evidence>
<name>A0A6I8QS57_XENTR</name>
<dbReference type="PANTHER" id="PTHR15073:SF4">
    <property type="entry name" value="ENSCONSIN"/>
    <property type="match status" value="1"/>
</dbReference>
<accession>A0A6I8QS57</accession>
<dbReference type="CTD" id="9053"/>
<dbReference type="GO" id="GO:0015630">
    <property type="term" value="C:microtubule cytoskeleton"/>
    <property type="evidence" value="ECO:0000318"/>
    <property type="project" value="GO_Central"/>
</dbReference>
<dbReference type="Pfam" id="PF05672">
    <property type="entry name" value="MAP7"/>
    <property type="match status" value="1"/>
</dbReference>
<reference evidence="10" key="3">
    <citation type="submission" date="2025-04" db="UniProtKB">
        <authorList>
            <consortium name="RefSeq"/>
        </authorList>
    </citation>
    <scope>IDENTIFICATION</scope>
    <source>
        <strain evidence="10">Nigerian</strain>
        <tissue evidence="10">Liver and blood</tissue>
    </source>
</reference>
<dbReference type="Xenbase" id="XB-GENE-961210">
    <property type="gene designation" value="map7"/>
</dbReference>
<evidence type="ECO:0000256" key="3">
    <source>
        <dbReference type="ARBA" id="ARBA00022490"/>
    </source>
</evidence>
<evidence type="ECO:0000256" key="4">
    <source>
        <dbReference type="ARBA" id="ARBA00023054"/>
    </source>
</evidence>
<organism evidence="8">
    <name type="scientific">Xenopus tropicalis</name>
    <name type="common">Western clawed frog</name>
    <name type="synonym">Silurana tropicalis</name>
    <dbReference type="NCBI Taxonomy" id="8364"/>
    <lineage>
        <taxon>Eukaryota</taxon>
        <taxon>Metazoa</taxon>
        <taxon>Chordata</taxon>
        <taxon>Craniata</taxon>
        <taxon>Vertebrata</taxon>
        <taxon>Euteleostomi</taxon>
        <taxon>Amphibia</taxon>
        <taxon>Batrachia</taxon>
        <taxon>Anura</taxon>
        <taxon>Pipoidea</taxon>
        <taxon>Pipidae</taxon>
        <taxon>Xenopodinae</taxon>
        <taxon>Xenopus</taxon>
        <taxon>Silurana</taxon>
    </lineage>
</organism>
<evidence type="ECO:0000256" key="6">
    <source>
        <dbReference type="SAM" id="Coils"/>
    </source>
</evidence>
<comment type="similarity">
    <text evidence="2">Belongs to the MAP7 family.</text>
</comment>
<dbReference type="RefSeq" id="XP_012819217.1">
    <property type="nucleotide sequence ID" value="XM_012963763.3"/>
</dbReference>
<keyword evidence="4 6" id="KW-0175">Coiled coil</keyword>
<dbReference type="PANTHER" id="PTHR15073">
    <property type="entry name" value="MICROTUBULE-ASSOCIATED PROTEIN"/>
    <property type="match status" value="1"/>
</dbReference>
<dbReference type="Ensembl" id="ENSXETT00000096124">
    <property type="protein sequence ID" value="ENSXETP00000075116"/>
    <property type="gene ID" value="ENSXETG00000002479"/>
</dbReference>
<evidence type="ECO:0000256" key="1">
    <source>
        <dbReference type="ARBA" id="ARBA00004245"/>
    </source>
</evidence>
<dbReference type="OrthoDB" id="8948920at2759"/>
<evidence type="ECO:0000313" key="9">
    <source>
        <dbReference type="Proteomes" id="UP000008143"/>
    </source>
</evidence>
<evidence type="ECO:0000313" key="8">
    <source>
        <dbReference type="Ensembl" id="ENSXETP00000075116"/>
    </source>
</evidence>
<evidence type="ECO:0000313" key="11">
    <source>
        <dbReference type="Xenbase" id="XB-GENE-961210"/>
    </source>
</evidence>
<evidence type="ECO:0000256" key="2">
    <source>
        <dbReference type="ARBA" id="ARBA00007525"/>
    </source>
</evidence>
<feature type="region of interest" description="Disordered" evidence="7">
    <location>
        <begin position="501"/>
        <end position="561"/>
    </location>
</feature>
<evidence type="ECO:0000256" key="5">
    <source>
        <dbReference type="ARBA" id="ARBA00023212"/>
    </source>
</evidence>
<dbReference type="OMA" id="ISALPCM"/>
<dbReference type="GeneTree" id="ENSGT00950000182941"/>
<evidence type="ECO:0000256" key="7">
    <source>
        <dbReference type="SAM" id="MobiDB-lite"/>
    </source>
</evidence>
<keyword evidence="5" id="KW-0206">Cytoskeleton</keyword>
<feature type="compositionally biased region" description="Basic and acidic residues" evidence="7">
    <location>
        <begin position="421"/>
        <end position="448"/>
    </location>
</feature>
<dbReference type="AlphaFoldDB" id="A0A6I8QS57"/>
<feature type="region of interest" description="Disordered" evidence="7">
    <location>
        <begin position="574"/>
        <end position="657"/>
    </location>
</feature>
<protein>
    <submittedName>
        <fullName evidence="10">Ensconsin isoform X1</fullName>
    </submittedName>
    <submittedName>
        <fullName evidence="8">Microtubule-associated protein 7</fullName>
    </submittedName>
</protein>
<reference evidence="8" key="2">
    <citation type="submission" date="2020-05" db="UniProtKB">
        <authorList>
            <consortium name="Ensembl"/>
        </authorList>
    </citation>
    <scope>IDENTIFICATION</scope>
</reference>
<keyword evidence="3" id="KW-0963">Cytoplasm</keyword>
<dbReference type="Bgee" id="ENSXETG00000002479">
    <property type="expression patterns" value="Expressed in brain and 11 other cell types or tissues"/>
</dbReference>